<dbReference type="Proteomes" id="UP000095463">
    <property type="component" value="Unassembled WGS sequence"/>
</dbReference>
<sequence>MTQTLELVTFRLARGSGQQFIDANAAISDWLKRQPGFVSRHLAERDDGSYLDIVFWQTHEAALAASGKMMEEMAQSEAMTMIDPMGLEMSHGTIRLSVD</sequence>
<evidence type="ECO:0000313" key="1">
    <source>
        <dbReference type="EMBL" id="OEO31285.1"/>
    </source>
</evidence>
<protein>
    <recommendedName>
        <fullName evidence="3">ABM domain-containing protein</fullName>
    </recommendedName>
</protein>
<evidence type="ECO:0008006" key="3">
    <source>
        <dbReference type="Google" id="ProtNLM"/>
    </source>
</evidence>
<reference evidence="1 2" key="1">
    <citation type="journal article" date="2015" name="Genome Announc.">
        <title>Genome Assemblies of Three Soil-Associated Devosia species: D. insulae, D. limi, and D. soli.</title>
        <authorList>
            <person name="Hassan Y.I."/>
            <person name="Lepp D."/>
            <person name="Zhou T."/>
        </authorList>
    </citation>
    <scope>NUCLEOTIDE SEQUENCE [LARGE SCALE GENOMIC DNA]</scope>
    <source>
        <strain evidence="1 2">DS-56</strain>
    </source>
</reference>
<name>A0A1E5XRT8_9HYPH</name>
<dbReference type="Gene3D" id="3.30.70.100">
    <property type="match status" value="1"/>
</dbReference>
<evidence type="ECO:0000313" key="2">
    <source>
        <dbReference type="Proteomes" id="UP000095463"/>
    </source>
</evidence>
<accession>A0A1E5XRT8</accession>
<dbReference type="InterPro" id="IPR011008">
    <property type="entry name" value="Dimeric_a/b-barrel"/>
</dbReference>
<dbReference type="AlphaFoldDB" id="A0A1E5XRT8"/>
<keyword evidence="2" id="KW-1185">Reference proteome</keyword>
<dbReference type="EMBL" id="LAJE02000163">
    <property type="protein sequence ID" value="OEO31285.1"/>
    <property type="molecule type" value="Genomic_DNA"/>
</dbReference>
<gene>
    <name evidence="1" type="ORF">VW23_017060</name>
</gene>
<dbReference type="OrthoDB" id="1445730at2"/>
<dbReference type="SUPFAM" id="SSF54909">
    <property type="entry name" value="Dimeric alpha+beta barrel"/>
    <property type="match status" value="1"/>
</dbReference>
<comment type="caution">
    <text evidence="1">The sequence shown here is derived from an EMBL/GenBank/DDBJ whole genome shotgun (WGS) entry which is preliminary data.</text>
</comment>
<dbReference type="RefSeq" id="WP_069909540.1">
    <property type="nucleotide sequence ID" value="NZ_LAJE02000163.1"/>
</dbReference>
<organism evidence="1 2">
    <name type="scientific">Devosia insulae DS-56</name>
    <dbReference type="NCBI Taxonomy" id="1116389"/>
    <lineage>
        <taxon>Bacteria</taxon>
        <taxon>Pseudomonadati</taxon>
        <taxon>Pseudomonadota</taxon>
        <taxon>Alphaproteobacteria</taxon>
        <taxon>Hyphomicrobiales</taxon>
        <taxon>Devosiaceae</taxon>
        <taxon>Devosia</taxon>
    </lineage>
</organism>
<proteinExistence type="predicted"/>